<protein>
    <submittedName>
        <fullName evidence="3">Discoidin domain-containing protein</fullName>
    </submittedName>
</protein>
<dbReference type="Pfam" id="PF00754">
    <property type="entry name" value="F5_F8_type_C"/>
    <property type="match status" value="2"/>
</dbReference>
<feature type="domain" description="F5/8 type C" evidence="2">
    <location>
        <begin position="522"/>
        <end position="668"/>
    </location>
</feature>
<proteinExistence type="predicted"/>
<feature type="domain" description="F5/8 type C" evidence="2">
    <location>
        <begin position="735"/>
        <end position="874"/>
    </location>
</feature>
<dbReference type="InterPro" id="IPR008979">
    <property type="entry name" value="Galactose-bd-like_sf"/>
</dbReference>
<dbReference type="RefSeq" id="WP_349403277.1">
    <property type="nucleotide sequence ID" value="NZ_JASKHM010000021.1"/>
</dbReference>
<keyword evidence="4" id="KW-1185">Reference proteome</keyword>
<evidence type="ECO:0000313" key="3">
    <source>
        <dbReference type="EMBL" id="MEQ4486359.1"/>
    </source>
</evidence>
<dbReference type="Pfam" id="PF16349">
    <property type="entry name" value="DUF4978"/>
    <property type="match status" value="1"/>
</dbReference>
<evidence type="ECO:0000259" key="2">
    <source>
        <dbReference type="PROSITE" id="PS50022"/>
    </source>
</evidence>
<dbReference type="InterPro" id="IPR051941">
    <property type="entry name" value="BG_Antigen-Binding_Lectin"/>
</dbReference>
<dbReference type="InterPro" id="IPR017853">
    <property type="entry name" value="GH"/>
</dbReference>
<dbReference type="InterPro" id="IPR032504">
    <property type="entry name" value="DUF4978"/>
</dbReference>
<dbReference type="InterPro" id="IPR000421">
    <property type="entry name" value="FA58C"/>
</dbReference>
<evidence type="ECO:0000313" key="4">
    <source>
        <dbReference type="Proteomes" id="UP001493487"/>
    </source>
</evidence>
<feature type="chain" id="PRO_5045570869" evidence="1">
    <location>
        <begin position="37"/>
        <end position="1088"/>
    </location>
</feature>
<feature type="domain" description="F5/8 type C" evidence="2">
    <location>
        <begin position="936"/>
        <end position="1088"/>
    </location>
</feature>
<dbReference type="SUPFAM" id="SSF49785">
    <property type="entry name" value="Galactose-binding domain-like"/>
    <property type="match status" value="5"/>
</dbReference>
<organism evidence="3 4">
    <name type="scientific">Cohnella silvisoli</name>
    <dbReference type="NCBI Taxonomy" id="2873699"/>
    <lineage>
        <taxon>Bacteria</taxon>
        <taxon>Bacillati</taxon>
        <taxon>Bacillota</taxon>
        <taxon>Bacilli</taxon>
        <taxon>Bacillales</taxon>
        <taxon>Paenibacillaceae</taxon>
        <taxon>Cohnella</taxon>
    </lineage>
</organism>
<dbReference type="PROSITE" id="PS51257">
    <property type="entry name" value="PROKAR_LIPOPROTEIN"/>
    <property type="match status" value="1"/>
</dbReference>
<dbReference type="PANTHER" id="PTHR45713">
    <property type="entry name" value="FTP DOMAIN-CONTAINING PROTEIN"/>
    <property type="match status" value="1"/>
</dbReference>
<dbReference type="EMBL" id="JASKHM010000021">
    <property type="protein sequence ID" value="MEQ4486359.1"/>
    <property type="molecule type" value="Genomic_DNA"/>
</dbReference>
<accession>A0ABV1L216</accession>
<evidence type="ECO:0000256" key="1">
    <source>
        <dbReference type="SAM" id="SignalP"/>
    </source>
</evidence>
<sequence>MKGNQRSRRKMSRTMLICLMVSIMACVAVTPAVAFANETVSEIITLENGKKVISVGGEPYITDGVQIRTDSWRRYAGLTNAQMSDKGLFRWARLLNVNVVQVPVAWREVEPSQNVFDYTNVAWSISEAKKYGLKMELLWFGSDVGGSAWSEMIPDYLTNTAVYDRILKSDGSILGAGYSTWGDGNKIALSREDPDTHAAEENAINHLMDYLESNDPDDVVIGIQVQNEPTIMQHQPTMAETDRDYSAASNSLYTAGGYTNAVRFSEDRLAIYLNRVAGWFKNSTKKMFTRVNFISPYTSVDEDITKMRNLAPNVDFIGYDTYGVNQATLYNRLTNYFSTGGNLPHLSEQDGSAADSRQKIIDVLAANGAGAEIYRLAMATVTTDIALLDVNGKDNYAHTQEVRSTFGMLNKALFYLTLRKNNNSTNEIQYYNAEGTTLASSSTTLPVAGFNIKYDTSNAGIGIAFTEDLIRRNRIALMSAKSGTFTFEGEIIQAESGMYDSKGSWMPLKNKELTDNGNGTYAIAMNPYEVVRLSVAPNLALNQSATMSTANYSGHPASHANDGSTSTYAQSNSDVPWDMTLDLGAAKSFDRVVLRPNTSNYASQYAIKVSNDQINWTTVATETSGNGTPKTYNFMQTSGRYVWIDVTAEVGGGAGWGHAIHEIGIYDKDDEAQEANLVSGATASMNTTAYAGRPAANAIDGDEATGAISNSNTPWDLTIDLGSARTFDRFVLTTGNELDAGGTNIAIGKTAVMNTTAYSGHPASAAIDGNSATYAQSNSDVPWDLTVDLGSAQMVNKVVVKPDSGGYASQYTIQTSTDNVIWTTVATETTGTGSAKAYSFGAVSARYVKLDVTVEVGGGASWGHAVREFEIYNEPTQGYAKDYEVLVSSDNTIWTSVAVVANAYGEPGKIIDFIPVTARYVKLDVTSVNGGGANSGHEIRELGIYDMSSANLAKQAMLMYSGTGYSFPLIGIKDGDLGSSFVSSDSPSFPQYVTFDFGRARAFSQIKLFTAYAQGQGLKNWNIEVSSDNTNWSSVYASGDVSWSTNNDTREMKLSSFTAQNKRYVRLKINAAYTTWSHYAISEIEINP</sequence>
<comment type="caution">
    <text evidence="3">The sequence shown here is derived from an EMBL/GenBank/DDBJ whole genome shotgun (WGS) entry which is preliminary data.</text>
</comment>
<dbReference type="Gene3D" id="3.20.20.80">
    <property type="entry name" value="Glycosidases"/>
    <property type="match status" value="1"/>
</dbReference>
<dbReference type="PANTHER" id="PTHR45713:SF6">
    <property type="entry name" value="F5_8 TYPE C DOMAIN-CONTAINING PROTEIN"/>
    <property type="match status" value="1"/>
</dbReference>
<dbReference type="PROSITE" id="PS50022">
    <property type="entry name" value="FA58C_3"/>
    <property type="match status" value="3"/>
</dbReference>
<dbReference type="SUPFAM" id="SSF51445">
    <property type="entry name" value="(Trans)glycosidases"/>
    <property type="match status" value="1"/>
</dbReference>
<dbReference type="Pfam" id="PF22633">
    <property type="entry name" value="F5_F8_type_C_2"/>
    <property type="match status" value="2"/>
</dbReference>
<reference evidence="3 4" key="1">
    <citation type="journal article" date="2023" name="Genome Announc.">
        <title>Pan-Genome Analyses of the Genus Cohnella and Proposal of the Novel Species Cohnella silvisoli sp. nov., Isolated from Forest Soil.</title>
        <authorList>
            <person name="Wang C."/>
            <person name="Mao L."/>
            <person name="Bao G."/>
            <person name="Zhu H."/>
        </authorList>
    </citation>
    <scope>NUCLEOTIDE SEQUENCE [LARGE SCALE GENOMIC DNA]</scope>
    <source>
        <strain evidence="3 4">NL03-T5-1</strain>
    </source>
</reference>
<feature type="signal peptide" evidence="1">
    <location>
        <begin position="1"/>
        <end position="36"/>
    </location>
</feature>
<dbReference type="Proteomes" id="UP001493487">
    <property type="component" value="Unassembled WGS sequence"/>
</dbReference>
<dbReference type="Gene3D" id="2.60.120.260">
    <property type="entry name" value="Galactose-binding domain-like"/>
    <property type="match status" value="5"/>
</dbReference>
<name>A0ABV1L216_9BACL</name>
<keyword evidence="1" id="KW-0732">Signal</keyword>
<gene>
    <name evidence="3" type="ORF">QJS35_28705</name>
</gene>